<evidence type="ECO:0000256" key="9">
    <source>
        <dbReference type="ARBA" id="ARBA00023662"/>
    </source>
</evidence>
<dbReference type="SUPFAM" id="SSF50978">
    <property type="entry name" value="WD40 repeat-like"/>
    <property type="match status" value="1"/>
</dbReference>
<protein>
    <recommendedName>
        <fullName evidence="9">Cilia- and flagella-associated protein 43</fullName>
    </recommendedName>
</protein>
<dbReference type="EMBL" id="JALNTZ010000009">
    <property type="protein sequence ID" value="KAJ3640717.1"/>
    <property type="molecule type" value="Genomic_DNA"/>
</dbReference>
<keyword evidence="3" id="KW-0853">WD repeat</keyword>
<name>A0AA38M372_9CUCU</name>
<dbReference type="InterPro" id="IPR015943">
    <property type="entry name" value="WD40/YVTN_repeat-like_dom_sf"/>
</dbReference>
<feature type="coiled-coil region" evidence="10">
    <location>
        <begin position="1465"/>
        <end position="1499"/>
    </location>
</feature>
<feature type="coiled-coil region" evidence="10">
    <location>
        <begin position="738"/>
        <end position="768"/>
    </location>
</feature>
<dbReference type="SUPFAM" id="SSF69322">
    <property type="entry name" value="Tricorn protease domain 2"/>
    <property type="match status" value="1"/>
</dbReference>
<keyword evidence="4" id="KW-0677">Repeat</keyword>
<evidence type="ECO:0000313" key="11">
    <source>
        <dbReference type="EMBL" id="KAJ3640717.1"/>
    </source>
</evidence>
<evidence type="ECO:0000256" key="7">
    <source>
        <dbReference type="ARBA" id="ARBA00023273"/>
    </source>
</evidence>
<dbReference type="PANTHER" id="PTHR14885:SF1">
    <property type="entry name" value="CILIA- AND FLAGELLA-ASSOCIATED PROTEIN 43"/>
    <property type="match status" value="1"/>
</dbReference>
<dbReference type="GO" id="GO:0060271">
    <property type="term" value="P:cilium assembly"/>
    <property type="evidence" value="ECO:0007669"/>
    <property type="project" value="TreeGrafter"/>
</dbReference>
<evidence type="ECO:0000256" key="1">
    <source>
        <dbReference type="ARBA" id="ARBA00004430"/>
    </source>
</evidence>
<comment type="caution">
    <text evidence="11">The sequence shown here is derived from an EMBL/GenBank/DDBJ whole genome shotgun (WGS) entry which is preliminary data.</text>
</comment>
<dbReference type="GO" id="GO:0005930">
    <property type="term" value="C:axoneme"/>
    <property type="evidence" value="ECO:0007669"/>
    <property type="project" value="UniProtKB-SubCell"/>
</dbReference>
<dbReference type="PANTHER" id="PTHR14885">
    <property type="entry name" value="CILIA- AND FLAGELLA-ASSOCIATED PROTEIN 43-RELATED"/>
    <property type="match status" value="1"/>
</dbReference>
<keyword evidence="2" id="KW-0963">Cytoplasm</keyword>
<comment type="subcellular location">
    <subcellularLocation>
        <location evidence="1">Cytoplasm</location>
        <location evidence="1">Cytoskeleton</location>
        <location evidence="1">Cilium axoneme</location>
    </subcellularLocation>
</comment>
<evidence type="ECO:0000313" key="12">
    <source>
        <dbReference type="Proteomes" id="UP001168821"/>
    </source>
</evidence>
<dbReference type="GO" id="GO:0003341">
    <property type="term" value="P:cilium movement"/>
    <property type="evidence" value="ECO:0007669"/>
    <property type="project" value="UniProtKB-ARBA"/>
</dbReference>
<evidence type="ECO:0000256" key="8">
    <source>
        <dbReference type="ARBA" id="ARBA00023605"/>
    </source>
</evidence>
<keyword evidence="6" id="KW-0206">Cytoskeleton</keyword>
<evidence type="ECO:0000256" key="2">
    <source>
        <dbReference type="ARBA" id="ARBA00022490"/>
    </source>
</evidence>
<dbReference type="Proteomes" id="UP001168821">
    <property type="component" value="Unassembled WGS sequence"/>
</dbReference>
<keyword evidence="12" id="KW-1185">Reference proteome</keyword>
<evidence type="ECO:0000256" key="4">
    <source>
        <dbReference type="ARBA" id="ARBA00022737"/>
    </source>
</evidence>
<accession>A0AA38M372</accession>
<evidence type="ECO:0000256" key="6">
    <source>
        <dbReference type="ARBA" id="ARBA00023212"/>
    </source>
</evidence>
<sequence length="1573" mass="182198">MKISDNATLWAKIGTISNVSFIGKDVLFFGSGCHLIFINLLTNEEHLYMANNYQDGDGISCYVGHRTQNVFAFADTRTFATVFIKSYPTFEEIHRVKDEHSKGYISLAFSDSSSCLVTLADLPNFSLTVWNWRIGEKIASQEGGILMRNQSLKCSFGVPVFFAQLGLDSKMLDIWDVYFCGKKCILTQHNTTIDGECDNFTSVLWTTEGGLFVLDSKGCVYTMLPDHRLEKVIECTQPGNHTTSFTWYKSGIAVSGPNKEIRHYKKSGSWSMDWAMIPPEPPQILISRYDHLVVITEKQNIIAVHVAQNEFKYIKKHESQFNDFCIVFPTGTHMMVLTRNHAINCYKIATGELISTLELTGRASKIVENPKFPYAAVGFESGMVKLISAYSPNKLTKLTQFFLAQHPVESICFNECGTVFVVANLTVGRFFIIEGIPGGEMQIISTFVTNRQIADQMIIVSQDCYRIFMIPVTSSIYVAGNVVLRYCIIKNKSIDIKQYSFEEKNLLWMRIVAVSGSSRDRLFYVIPQDGRTISEVEIKKGEIVAKITQKIVTGHQMTDFYLRLNKTYSLTWGFDGLVIVRGSDFATNIGICLPHHRVHAGVQKAQIEPLAKYIVTLGREGVLACTLLTETQDNSELSQLLETIHKSDDFKLMFSRRTIGFVPKGKYEGKCYLEVQELERIEKERIKCASQRTTLLREFRSIQTEVQTLLTANITGPENEQLSLSEFDMHVQLHTQKATEHKKQRKAMEEYLKQLMEAQNKVSEYMMVTFWDTMLVRATAIKGIFAKFQVLNYVLLPPNTNREVVMEWIRQQRKLEGHLNDMNSFHAWEPIPEQQLIQMLSQPPTLPAKDEHLQVLSALEFDAPELEEPEEDVETKIAFFGSDLARFIEIQDVHYDQNELQTYFQTDLHWIISKSDCYKIKEFFNEKFDKVMTQKVKEMSNIKQKNDRLRYIVSELNYFSEDKISMRIEDPEWKQIENPQLLIDVKDDEVPITPYVSPSEQALLDAKAAEAERIRLLLLADDFRERALMKMMNGVLEVRWEDELKKDVPLPKCMIEKEPENFNEDDLKAVREYEEKVQFLMSERERYKMLLKAEYAKLAHSVRDNIKKFNGKLSDLLYLRLQIDSAVSQESLKINRMKLFQYTRKEMIKKEQEILQKISQNEEIISSLQKLMHTIHDAVTECRNFVDSFQTKDKLLDRSYKKDFQDMSIVVQEQVSKLFRKRPKVNFRSVSSKTMLSELAKCILTNTKPSLGLNHECVEFLKQMESLDTYVGVPAVVDEHTYAVVCKHRRLRIEYEIRLKGAQTELAEAEATSAAFHKTLQQKKEFNVKLYNDVGELRQSLINLVCDDDMQIVLPRGLVEIPMTGSLADFSDAVLVCRKDVEEINRIILEFGDKKIKALQKGMNFHRKILALEWEHKRMRMLIQDLQEKLIDIDGVRLTKEIQFYLKTKDKEKTIPFETEVDMIKASYENTIQDRTDKVNKMKKQIKGIKDHNKQIEKKITDLNVDVCEFNIVRDKELDQKERECIDTRMKTLLKRSKMVQQIQDNHHEILMLQTELELLRLKTFPTLKYKEV</sequence>
<evidence type="ECO:0000256" key="10">
    <source>
        <dbReference type="SAM" id="Coils"/>
    </source>
</evidence>
<dbReference type="InterPro" id="IPR036322">
    <property type="entry name" value="WD40_repeat_dom_sf"/>
</dbReference>
<reference evidence="11" key="1">
    <citation type="journal article" date="2023" name="G3 (Bethesda)">
        <title>Whole genome assemblies of Zophobas morio and Tenebrio molitor.</title>
        <authorList>
            <person name="Kaur S."/>
            <person name="Stinson S.A."/>
            <person name="diCenzo G.C."/>
        </authorList>
    </citation>
    <scope>NUCLEOTIDE SEQUENCE</scope>
    <source>
        <strain evidence="11">QUZm001</strain>
    </source>
</reference>
<keyword evidence="5 10" id="KW-0175">Coiled coil</keyword>
<evidence type="ECO:0000256" key="5">
    <source>
        <dbReference type="ARBA" id="ARBA00023054"/>
    </source>
</evidence>
<keyword evidence="7" id="KW-0966">Cell projection</keyword>
<gene>
    <name evidence="11" type="ORF">Zmor_027261</name>
</gene>
<dbReference type="Pfam" id="PF25828">
    <property type="entry name" value="CC_Cfap43"/>
    <property type="match status" value="1"/>
</dbReference>
<organism evidence="11 12">
    <name type="scientific">Zophobas morio</name>
    <dbReference type="NCBI Taxonomy" id="2755281"/>
    <lineage>
        <taxon>Eukaryota</taxon>
        <taxon>Metazoa</taxon>
        <taxon>Ecdysozoa</taxon>
        <taxon>Arthropoda</taxon>
        <taxon>Hexapoda</taxon>
        <taxon>Insecta</taxon>
        <taxon>Pterygota</taxon>
        <taxon>Neoptera</taxon>
        <taxon>Endopterygota</taxon>
        <taxon>Coleoptera</taxon>
        <taxon>Polyphaga</taxon>
        <taxon>Cucujiformia</taxon>
        <taxon>Tenebrionidae</taxon>
        <taxon>Zophobas</taxon>
    </lineage>
</organism>
<comment type="similarity">
    <text evidence="8">Belongs to the CFAP43 family.</text>
</comment>
<dbReference type="Gene3D" id="2.130.10.10">
    <property type="entry name" value="YVTN repeat-like/Quinoprotein amine dehydrogenase"/>
    <property type="match status" value="2"/>
</dbReference>
<evidence type="ECO:0000256" key="3">
    <source>
        <dbReference type="ARBA" id="ARBA00022574"/>
    </source>
</evidence>
<proteinExistence type="inferred from homology"/>